<feature type="transmembrane region" description="Helical" evidence="1">
    <location>
        <begin position="124"/>
        <end position="145"/>
    </location>
</feature>
<accession>A0A1W1V6C3</accession>
<keyword evidence="1" id="KW-0472">Membrane</keyword>
<evidence type="ECO:0000313" key="2">
    <source>
        <dbReference type="EMBL" id="SMB88979.1"/>
    </source>
</evidence>
<feature type="transmembrane region" description="Helical" evidence="1">
    <location>
        <begin position="221"/>
        <end position="247"/>
    </location>
</feature>
<dbReference type="RefSeq" id="WP_084052945.1">
    <property type="nucleotide sequence ID" value="NZ_FWWT01000016.1"/>
</dbReference>
<proteinExistence type="predicted"/>
<feature type="transmembrane region" description="Helical" evidence="1">
    <location>
        <begin position="100"/>
        <end position="117"/>
    </location>
</feature>
<reference evidence="2 3" key="1">
    <citation type="submission" date="2017-04" db="EMBL/GenBank/DDBJ databases">
        <authorList>
            <person name="Afonso C.L."/>
            <person name="Miller P.J."/>
            <person name="Scott M.A."/>
            <person name="Spackman E."/>
            <person name="Goraichik I."/>
            <person name="Dimitrov K.M."/>
            <person name="Suarez D.L."/>
            <person name="Swayne D.E."/>
        </authorList>
    </citation>
    <scope>NUCLEOTIDE SEQUENCE [LARGE SCALE GENOMIC DNA]</scope>
    <source>
        <strain evidence="2 3">DSM 11270</strain>
    </source>
</reference>
<dbReference type="AlphaFoldDB" id="A0A1W1V6C3"/>
<keyword evidence="3" id="KW-1185">Reference proteome</keyword>
<dbReference type="OrthoDB" id="2059303at2"/>
<feature type="transmembrane region" description="Helical" evidence="1">
    <location>
        <begin position="195"/>
        <end position="215"/>
    </location>
</feature>
<feature type="transmembrane region" description="Helical" evidence="1">
    <location>
        <begin position="165"/>
        <end position="188"/>
    </location>
</feature>
<sequence>MESRKEVNKQQIYYARTYRHLKGNLKQSLLYLFLFIIPILVLLLFLYGDVTIIMSKMAISFLKEIWPNKSFSIAQFELVRGLTDVSAVQTITVMPSLKEIYINIIVNIVLLLFLFSGKRKTKPISIYLVILVFFHLVSCIYFLFAAKYFPYSTSDFSELYMKQQVGIWIFFLVLTGIITAFMGSGYFITRMATVIGIMTYSLIFGVIRYIVSLYILLEFSILYMIIMFFFLGPFFDFLYLVAIYSFFMNRMINVYELKRGKERWIWS</sequence>
<protein>
    <submittedName>
        <fullName evidence="2">Uncharacterized protein</fullName>
    </submittedName>
</protein>
<feature type="transmembrane region" description="Helical" evidence="1">
    <location>
        <begin position="29"/>
        <end position="47"/>
    </location>
</feature>
<keyword evidence="1" id="KW-1133">Transmembrane helix</keyword>
<evidence type="ECO:0000256" key="1">
    <source>
        <dbReference type="SAM" id="Phobius"/>
    </source>
</evidence>
<keyword evidence="1" id="KW-0812">Transmembrane</keyword>
<evidence type="ECO:0000313" key="3">
    <source>
        <dbReference type="Proteomes" id="UP000192731"/>
    </source>
</evidence>
<gene>
    <name evidence="2" type="ORF">SAMN00017405_0558</name>
</gene>
<name>A0A1W1V6C3_DESTI</name>
<dbReference type="STRING" id="656914.SAMN00017405_0558"/>
<organism evidence="2 3">
    <name type="scientific">Desulfonispora thiosulfatigenes DSM 11270</name>
    <dbReference type="NCBI Taxonomy" id="656914"/>
    <lineage>
        <taxon>Bacteria</taxon>
        <taxon>Bacillati</taxon>
        <taxon>Bacillota</taxon>
        <taxon>Clostridia</taxon>
        <taxon>Eubacteriales</taxon>
        <taxon>Peptococcaceae</taxon>
        <taxon>Desulfonispora</taxon>
    </lineage>
</organism>
<dbReference type="Proteomes" id="UP000192731">
    <property type="component" value="Unassembled WGS sequence"/>
</dbReference>
<dbReference type="EMBL" id="FWWT01000016">
    <property type="protein sequence ID" value="SMB88979.1"/>
    <property type="molecule type" value="Genomic_DNA"/>
</dbReference>